<dbReference type="SUPFAM" id="SSF117892">
    <property type="entry name" value="Band 7/SPFH domain"/>
    <property type="match status" value="1"/>
</dbReference>
<evidence type="ECO:0000256" key="3">
    <source>
        <dbReference type="SAM" id="MobiDB-lite"/>
    </source>
</evidence>
<accession>A0A0E0EI81</accession>
<dbReference type="Gene3D" id="3.30.479.30">
    <property type="entry name" value="Band 7 domain"/>
    <property type="match status" value="1"/>
</dbReference>
<dbReference type="eggNOG" id="KOG2620">
    <property type="taxonomic scope" value="Eukaryota"/>
</dbReference>
<evidence type="ECO:0000313" key="6">
    <source>
        <dbReference type="Proteomes" id="UP000008021"/>
    </source>
</evidence>
<feature type="domain" description="Band 7" evidence="4">
    <location>
        <begin position="107"/>
        <end position="268"/>
    </location>
</feature>
<dbReference type="PANTHER" id="PTHR43327">
    <property type="entry name" value="STOMATIN-LIKE PROTEIN 2, MITOCHONDRIAL"/>
    <property type="match status" value="1"/>
</dbReference>
<dbReference type="GO" id="GO:0098552">
    <property type="term" value="C:side of membrane"/>
    <property type="evidence" value="ECO:0007669"/>
    <property type="project" value="UniProtKB-ARBA"/>
</dbReference>
<feature type="compositionally biased region" description="Basic and acidic residues" evidence="3">
    <location>
        <begin position="32"/>
        <end position="52"/>
    </location>
</feature>
<proteinExistence type="inferred from homology"/>
<sequence length="400" mass="44326">MAVLLGRSAGPARQLLLRPHPLAHATASARYNSRDEASRSRCEDGSNAPPKREMATLLPRSVGPARQLLRPRSLPLPHAASTRSFSRYYSSDYNVSRYEALSTPVNWGVTIVPEKKAFVVERFGKYLKTLGSGIHVLVPLVDRIAYVHSLKDEAIPIPDKSAITKDNVSIQIDGVLYVKIVDPYLASYGVENPIFAVTQLAQTTMGNELGKITLDRTREERDTLNEQIVRSINEAATDWGLKCLRYEIKIFYPQGVDPEVIEVCKKIENTDCGPDIVMIQKALDEKAKNTEDEPRNMGQGLTASDLKEIERLIASVEKLGEILATSKGTDNPTCNLGPFRIELRKVTLGTLIAGLSGAIFTSSRIQSKENELKNAALVQTIKRQLLMTLILKDTEDQDDK</sequence>
<feature type="region of interest" description="Disordered" evidence="3">
    <location>
        <begin position="26"/>
        <end position="52"/>
    </location>
</feature>
<evidence type="ECO:0000259" key="4">
    <source>
        <dbReference type="SMART" id="SM00244"/>
    </source>
</evidence>
<evidence type="ECO:0000256" key="2">
    <source>
        <dbReference type="ARBA" id="ARBA00023288"/>
    </source>
</evidence>
<dbReference type="PRINTS" id="PR00721">
    <property type="entry name" value="STOMATIN"/>
</dbReference>
<dbReference type="Gramene" id="OMERI08G03750.2">
    <property type="protein sequence ID" value="OMERI08G03750.2"/>
    <property type="gene ID" value="OMERI08G03750"/>
</dbReference>
<dbReference type="FunFam" id="3.30.479.30:FF:000004">
    <property type="entry name" value="Putative membrane protease family, stomatin"/>
    <property type="match status" value="1"/>
</dbReference>
<keyword evidence="2" id="KW-0449">Lipoprotein</keyword>
<dbReference type="PANTHER" id="PTHR43327:SF10">
    <property type="entry name" value="STOMATIN-LIKE PROTEIN 2, MITOCHONDRIAL"/>
    <property type="match status" value="1"/>
</dbReference>
<name>A0A0E0EI81_9ORYZ</name>
<dbReference type="HOGENOM" id="CLU_807467_0_0_1"/>
<dbReference type="EnsemblPlants" id="OMERI08G03750.2">
    <property type="protein sequence ID" value="OMERI08G03750.2"/>
    <property type="gene ID" value="OMERI08G03750"/>
</dbReference>
<dbReference type="GO" id="GO:0005739">
    <property type="term" value="C:mitochondrion"/>
    <property type="evidence" value="ECO:0007669"/>
    <property type="project" value="TreeGrafter"/>
</dbReference>
<dbReference type="Proteomes" id="UP000008021">
    <property type="component" value="Chromosome 8"/>
</dbReference>
<reference evidence="5" key="1">
    <citation type="submission" date="2015-04" db="UniProtKB">
        <authorList>
            <consortium name="EnsemblPlants"/>
        </authorList>
    </citation>
    <scope>IDENTIFICATION</scope>
</reference>
<dbReference type="STRING" id="40149.A0A0E0EI81"/>
<dbReference type="InterPro" id="IPR036013">
    <property type="entry name" value="Band_7/SPFH_dom_sf"/>
</dbReference>
<dbReference type="AlphaFoldDB" id="A0A0E0EI81"/>
<evidence type="ECO:0000313" key="5">
    <source>
        <dbReference type="EnsemblPlants" id="OMERI08G03750.2"/>
    </source>
</evidence>
<dbReference type="GO" id="GO:0007005">
    <property type="term" value="P:mitochondrion organization"/>
    <property type="evidence" value="ECO:0007669"/>
    <property type="project" value="TreeGrafter"/>
</dbReference>
<comment type="similarity">
    <text evidence="1">Belongs to the band 7/mec-2 family.</text>
</comment>
<reference evidence="5" key="2">
    <citation type="submission" date="2018-05" db="EMBL/GenBank/DDBJ databases">
        <title>OmerRS3 (Oryza meridionalis Reference Sequence Version 3).</title>
        <authorList>
            <person name="Zhang J."/>
            <person name="Kudrna D."/>
            <person name="Lee S."/>
            <person name="Talag J."/>
            <person name="Welchert J."/>
            <person name="Wing R.A."/>
        </authorList>
    </citation>
    <scope>NUCLEOTIDE SEQUENCE [LARGE SCALE GENOMIC DNA]</scope>
    <source>
        <strain evidence="5">cv. OR44</strain>
    </source>
</reference>
<dbReference type="InterPro" id="IPR001972">
    <property type="entry name" value="Stomatin_HflK_fam"/>
</dbReference>
<dbReference type="Pfam" id="PF01145">
    <property type="entry name" value="Band_7"/>
    <property type="match status" value="1"/>
</dbReference>
<keyword evidence="6" id="KW-1185">Reference proteome</keyword>
<dbReference type="GO" id="GO:0005886">
    <property type="term" value="C:plasma membrane"/>
    <property type="evidence" value="ECO:0007669"/>
    <property type="project" value="UniProtKB-ARBA"/>
</dbReference>
<dbReference type="InterPro" id="IPR050710">
    <property type="entry name" value="Band7/mec-2_domain"/>
</dbReference>
<evidence type="ECO:0000256" key="1">
    <source>
        <dbReference type="ARBA" id="ARBA00008164"/>
    </source>
</evidence>
<dbReference type="CDD" id="cd08829">
    <property type="entry name" value="SPFH_paraslipin"/>
    <property type="match status" value="1"/>
</dbReference>
<protein>
    <recommendedName>
        <fullName evidence="4">Band 7 domain-containing protein</fullName>
    </recommendedName>
</protein>
<organism evidence="5">
    <name type="scientific">Oryza meridionalis</name>
    <dbReference type="NCBI Taxonomy" id="40149"/>
    <lineage>
        <taxon>Eukaryota</taxon>
        <taxon>Viridiplantae</taxon>
        <taxon>Streptophyta</taxon>
        <taxon>Embryophyta</taxon>
        <taxon>Tracheophyta</taxon>
        <taxon>Spermatophyta</taxon>
        <taxon>Magnoliopsida</taxon>
        <taxon>Liliopsida</taxon>
        <taxon>Poales</taxon>
        <taxon>Poaceae</taxon>
        <taxon>BOP clade</taxon>
        <taxon>Oryzoideae</taxon>
        <taxon>Oryzeae</taxon>
        <taxon>Oryzinae</taxon>
        <taxon>Oryza</taxon>
    </lineage>
</organism>
<dbReference type="InterPro" id="IPR001107">
    <property type="entry name" value="Band_7"/>
</dbReference>
<dbReference type="SMART" id="SM00244">
    <property type="entry name" value="PHB"/>
    <property type="match status" value="1"/>
</dbReference>